<reference evidence="3 4" key="1">
    <citation type="submission" date="2013-03" db="EMBL/GenBank/DDBJ databases">
        <title>The Genome Sequence of Cladophialophora psammophila CBS 110553.</title>
        <authorList>
            <consortium name="The Broad Institute Genomics Platform"/>
            <person name="Cuomo C."/>
            <person name="de Hoog S."/>
            <person name="Gorbushina A."/>
            <person name="Walker B."/>
            <person name="Young S.K."/>
            <person name="Zeng Q."/>
            <person name="Gargeya S."/>
            <person name="Fitzgerald M."/>
            <person name="Haas B."/>
            <person name="Abouelleil A."/>
            <person name="Allen A.W."/>
            <person name="Alvarado L."/>
            <person name="Arachchi H.M."/>
            <person name="Berlin A.M."/>
            <person name="Chapman S.B."/>
            <person name="Gainer-Dewar J."/>
            <person name="Goldberg J."/>
            <person name="Griggs A."/>
            <person name="Gujja S."/>
            <person name="Hansen M."/>
            <person name="Howarth C."/>
            <person name="Imamovic A."/>
            <person name="Ireland A."/>
            <person name="Larimer J."/>
            <person name="McCowan C."/>
            <person name="Murphy C."/>
            <person name="Pearson M."/>
            <person name="Poon T.W."/>
            <person name="Priest M."/>
            <person name="Roberts A."/>
            <person name="Saif S."/>
            <person name="Shea T."/>
            <person name="Sisk P."/>
            <person name="Sykes S."/>
            <person name="Wortman J."/>
            <person name="Nusbaum C."/>
            <person name="Birren B."/>
        </authorList>
    </citation>
    <scope>NUCLEOTIDE SEQUENCE [LARGE SCALE GENOMIC DNA]</scope>
    <source>
        <strain evidence="3 4">CBS 110553</strain>
    </source>
</reference>
<dbReference type="eggNOG" id="ENOG502SF5R">
    <property type="taxonomic scope" value="Eukaryota"/>
</dbReference>
<feature type="signal peptide" evidence="2">
    <location>
        <begin position="1"/>
        <end position="21"/>
    </location>
</feature>
<evidence type="ECO:0000256" key="1">
    <source>
        <dbReference type="SAM" id="MobiDB-lite"/>
    </source>
</evidence>
<feature type="region of interest" description="Disordered" evidence="1">
    <location>
        <begin position="23"/>
        <end position="46"/>
    </location>
</feature>
<protein>
    <recommendedName>
        <fullName evidence="5">HIG1 domain-containing protein</fullName>
    </recommendedName>
</protein>
<keyword evidence="4" id="KW-1185">Reference proteome</keyword>
<dbReference type="OrthoDB" id="5954308at2759"/>
<organism evidence="3 4">
    <name type="scientific">Cladophialophora psammophila CBS 110553</name>
    <dbReference type="NCBI Taxonomy" id="1182543"/>
    <lineage>
        <taxon>Eukaryota</taxon>
        <taxon>Fungi</taxon>
        <taxon>Dikarya</taxon>
        <taxon>Ascomycota</taxon>
        <taxon>Pezizomycotina</taxon>
        <taxon>Eurotiomycetes</taxon>
        <taxon>Chaetothyriomycetidae</taxon>
        <taxon>Chaetothyriales</taxon>
        <taxon>Herpotrichiellaceae</taxon>
        <taxon>Cladophialophora</taxon>
    </lineage>
</organism>
<evidence type="ECO:0000256" key="2">
    <source>
        <dbReference type="SAM" id="SignalP"/>
    </source>
</evidence>
<dbReference type="RefSeq" id="XP_007742007.1">
    <property type="nucleotide sequence ID" value="XM_007743817.1"/>
</dbReference>
<dbReference type="AlphaFoldDB" id="W9XT34"/>
<dbReference type="Proteomes" id="UP000019471">
    <property type="component" value="Unassembled WGS sequence"/>
</dbReference>
<comment type="caution">
    <text evidence="3">The sequence shown here is derived from an EMBL/GenBank/DDBJ whole genome shotgun (WGS) entry which is preliminary data.</text>
</comment>
<feature type="non-terminal residue" evidence="3">
    <location>
        <position position="1"/>
    </location>
</feature>
<dbReference type="InterPro" id="IPR013901">
    <property type="entry name" value="Anthrone_oxy"/>
</dbReference>
<keyword evidence="2" id="KW-0732">Signal</keyword>
<dbReference type="Pfam" id="PF08592">
    <property type="entry name" value="Anthrone_oxy"/>
    <property type="match status" value="1"/>
</dbReference>
<dbReference type="GeneID" id="19187934"/>
<proteinExistence type="predicted"/>
<sequence length="155" mass="16925">GANLSISFLTVPALLLPSPSALPAPANSENTASPTSVSSQRPATKSPHLARQWQYAYNIGKKPGPFFALLASGNWLYTVNHLPAEAKLRHRLLLAATGLSTAVIPFTFGVMKRTNDELHRRANAATRDEEEGFKVEAPRGTVESCETHHLIQWWA</sequence>
<feature type="compositionally biased region" description="Polar residues" evidence="1">
    <location>
        <begin position="27"/>
        <end position="43"/>
    </location>
</feature>
<gene>
    <name evidence="3" type="ORF">A1O5_03204</name>
</gene>
<name>W9XT34_9EURO</name>
<evidence type="ECO:0008006" key="5">
    <source>
        <dbReference type="Google" id="ProtNLM"/>
    </source>
</evidence>
<feature type="chain" id="PRO_5004932138" description="HIG1 domain-containing protein" evidence="2">
    <location>
        <begin position="22"/>
        <end position="155"/>
    </location>
</feature>
<accession>W9XT34</accession>
<dbReference type="HOGENOM" id="CLU_105974_1_1_1"/>
<dbReference type="EMBL" id="AMGX01000004">
    <property type="protein sequence ID" value="EXJ73444.1"/>
    <property type="molecule type" value="Genomic_DNA"/>
</dbReference>
<evidence type="ECO:0000313" key="3">
    <source>
        <dbReference type="EMBL" id="EXJ73444.1"/>
    </source>
</evidence>
<evidence type="ECO:0000313" key="4">
    <source>
        <dbReference type="Proteomes" id="UP000019471"/>
    </source>
</evidence>